<name>A0A165YP56_9AGAM</name>
<dbReference type="PANTHER" id="PTHR44169:SF6">
    <property type="entry name" value="NADPH-DEPENDENT 1-ACYLDIHYDROXYACETONE PHOSPHATE REDUCTASE"/>
    <property type="match status" value="1"/>
</dbReference>
<dbReference type="Pfam" id="PF00106">
    <property type="entry name" value="adh_short"/>
    <property type="match status" value="1"/>
</dbReference>
<evidence type="ECO:0000256" key="3">
    <source>
        <dbReference type="ARBA" id="ARBA00023002"/>
    </source>
</evidence>
<dbReference type="AlphaFoldDB" id="A0A165YP56"/>
<dbReference type="PRINTS" id="PR00081">
    <property type="entry name" value="GDHRDH"/>
</dbReference>
<evidence type="ECO:0000256" key="2">
    <source>
        <dbReference type="ARBA" id="ARBA00022857"/>
    </source>
</evidence>
<evidence type="ECO:0000313" key="6">
    <source>
        <dbReference type="Proteomes" id="UP000076798"/>
    </source>
</evidence>
<keyword evidence="3" id="KW-0560">Oxidoreductase</keyword>
<organism evidence="5 6">
    <name type="scientific">Sistotremastrum suecicum HHB10207 ss-3</name>
    <dbReference type="NCBI Taxonomy" id="1314776"/>
    <lineage>
        <taxon>Eukaryota</taxon>
        <taxon>Fungi</taxon>
        <taxon>Dikarya</taxon>
        <taxon>Basidiomycota</taxon>
        <taxon>Agaricomycotina</taxon>
        <taxon>Agaricomycetes</taxon>
        <taxon>Sistotremastrales</taxon>
        <taxon>Sistotremastraceae</taxon>
        <taxon>Sistotremastrum</taxon>
    </lineage>
</organism>
<dbReference type="CDD" id="cd05374">
    <property type="entry name" value="17beta-HSD-like_SDR_c"/>
    <property type="match status" value="1"/>
</dbReference>
<keyword evidence="6" id="KW-1185">Reference proteome</keyword>
<dbReference type="STRING" id="1314776.A0A165YP56"/>
<dbReference type="EMBL" id="KV428240">
    <property type="protein sequence ID" value="KZT33456.1"/>
    <property type="molecule type" value="Genomic_DNA"/>
</dbReference>
<dbReference type="GO" id="GO:0019433">
    <property type="term" value="P:triglyceride catabolic process"/>
    <property type="evidence" value="ECO:0007669"/>
    <property type="project" value="TreeGrafter"/>
</dbReference>
<accession>A0A165YP56</accession>
<dbReference type="Proteomes" id="UP000076798">
    <property type="component" value="Unassembled WGS sequence"/>
</dbReference>
<keyword evidence="2" id="KW-0521">NADP</keyword>
<dbReference type="InterPro" id="IPR002347">
    <property type="entry name" value="SDR_fam"/>
</dbReference>
<dbReference type="GO" id="GO:0005783">
    <property type="term" value="C:endoplasmic reticulum"/>
    <property type="evidence" value="ECO:0007669"/>
    <property type="project" value="TreeGrafter"/>
</dbReference>
<dbReference type="InterPro" id="IPR020904">
    <property type="entry name" value="Sc_DH/Rdtase_CS"/>
</dbReference>
<dbReference type="GO" id="GO:0004806">
    <property type="term" value="F:triacylglycerol lipase activity"/>
    <property type="evidence" value="ECO:0007669"/>
    <property type="project" value="TreeGrafter"/>
</dbReference>
<reference evidence="5 6" key="1">
    <citation type="journal article" date="2016" name="Mol. Biol. Evol.">
        <title>Comparative Genomics of Early-Diverging Mushroom-Forming Fungi Provides Insights into the Origins of Lignocellulose Decay Capabilities.</title>
        <authorList>
            <person name="Nagy L.G."/>
            <person name="Riley R."/>
            <person name="Tritt A."/>
            <person name="Adam C."/>
            <person name="Daum C."/>
            <person name="Floudas D."/>
            <person name="Sun H."/>
            <person name="Yadav J.S."/>
            <person name="Pangilinan J."/>
            <person name="Larsson K.H."/>
            <person name="Matsuura K."/>
            <person name="Barry K."/>
            <person name="Labutti K."/>
            <person name="Kuo R."/>
            <person name="Ohm R.A."/>
            <person name="Bhattacharya S.S."/>
            <person name="Shirouzu T."/>
            <person name="Yoshinaga Y."/>
            <person name="Martin F.M."/>
            <person name="Grigoriev I.V."/>
            <person name="Hibbett D.S."/>
        </authorList>
    </citation>
    <scope>NUCLEOTIDE SEQUENCE [LARGE SCALE GENOMIC DNA]</scope>
    <source>
        <strain evidence="5 6">HHB10207 ss-3</strain>
    </source>
</reference>
<dbReference type="SUPFAM" id="SSF51735">
    <property type="entry name" value="NAD(P)-binding Rossmann-fold domains"/>
    <property type="match status" value="1"/>
</dbReference>
<dbReference type="InterPro" id="IPR036291">
    <property type="entry name" value="NAD(P)-bd_dom_sf"/>
</dbReference>
<evidence type="ECO:0000313" key="5">
    <source>
        <dbReference type="EMBL" id="KZT33456.1"/>
    </source>
</evidence>
<proteinExistence type="inferred from homology"/>
<dbReference type="GO" id="GO:0005811">
    <property type="term" value="C:lipid droplet"/>
    <property type="evidence" value="ECO:0007669"/>
    <property type="project" value="TreeGrafter"/>
</dbReference>
<evidence type="ECO:0000256" key="1">
    <source>
        <dbReference type="ARBA" id="ARBA00006484"/>
    </source>
</evidence>
<protein>
    <submittedName>
        <fullName evidence="5">NAD(P)-binding protein</fullName>
    </submittedName>
</protein>
<dbReference type="PROSITE" id="PS00061">
    <property type="entry name" value="ADH_SHORT"/>
    <property type="match status" value="1"/>
</dbReference>
<evidence type="ECO:0000256" key="4">
    <source>
        <dbReference type="RuleBase" id="RU000363"/>
    </source>
</evidence>
<comment type="similarity">
    <text evidence="1 4">Belongs to the short-chain dehydrogenases/reductases (SDR) family.</text>
</comment>
<sequence length="285" mass="30454">MSRQIVLITGCSAGGIGFGLAKEFHRRGLRVLATARRVEAMNELATLGIETLPLDVTKEDSISACKDRVAQLTEGKLDILVNNAGKFSRSPATDLPLDKVRDLFETNVFSVFAMIQAFTPLLVANGGGKILNIGSLNAISPVPLGSAYGASKAALHQYGNILRVELKPFNIKVITAVTGGVQTNGTANSETFIPSTSLYAPFRETLLEADKKLLEGGSESLDSFSKGLVSKVLQSNPAAWVWGGNSALLVRLLSTFGSVTTFDGPFSRMFKLDLIAKQFNASRKS</sequence>
<dbReference type="PRINTS" id="PR00080">
    <property type="entry name" value="SDRFAMILY"/>
</dbReference>
<dbReference type="PANTHER" id="PTHR44169">
    <property type="entry name" value="NADPH-DEPENDENT 1-ACYLDIHYDROXYACETONE PHOSPHATE REDUCTASE"/>
    <property type="match status" value="1"/>
</dbReference>
<gene>
    <name evidence="5" type="ORF">SISSUDRAFT_1132550</name>
</gene>
<dbReference type="Gene3D" id="3.40.50.720">
    <property type="entry name" value="NAD(P)-binding Rossmann-like Domain"/>
    <property type="match status" value="1"/>
</dbReference>
<dbReference type="GO" id="GO:0000140">
    <property type="term" value="F:acylglycerone-phosphate reductase (NADP+) activity"/>
    <property type="evidence" value="ECO:0007669"/>
    <property type="project" value="TreeGrafter"/>
</dbReference>
<dbReference type="OrthoDB" id="2102561at2759"/>
<dbReference type="GO" id="GO:0006654">
    <property type="term" value="P:phosphatidic acid biosynthetic process"/>
    <property type="evidence" value="ECO:0007669"/>
    <property type="project" value="TreeGrafter"/>
</dbReference>